<accession>A0A919S8H5</accession>
<reference evidence="2" key="1">
    <citation type="submission" date="2021-03" db="EMBL/GenBank/DDBJ databases">
        <title>Whole genome shotgun sequence of Actinoplanes auranticolor NBRC 12245.</title>
        <authorList>
            <person name="Komaki H."/>
            <person name="Tamura T."/>
        </authorList>
    </citation>
    <scope>NUCLEOTIDE SEQUENCE</scope>
    <source>
        <strain evidence="2">NBRC 12245</strain>
    </source>
</reference>
<dbReference type="SUPFAM" id="SSF54913">
    <property type="entry name" value="GlnB-like"/>
    <property type="match status" value="1"/>
</dbReference>
<dbReference type="GO" id="GO:0010038">
    <property type="term" value="P:response to metal ion"/>
    <property type="evidence" value="ECO:0007669"/>
    <property type="project" value="InterPro"/>
</dbReference>
<gene>
    <name evidence="2" type="ORF">Aau02nite_17530</name>
</gene>
<keyword evidence="3" id="KW-1185">Reference proteome</keyword>
<comment type="similarity">
    <text evidence="1">Belongs to the CutA family.</text>
</comment>
<dbReference type="EMBL" id="BOQL01000017">
    <property type="protein sequence ID" value="GIM65494.1"/>
    <property type="molecule type" value="Genomic_DNA"/>
</dbReference>
<dbReference type="PANTHER" id="PTHR23419:SF8">
    <property type="entry name" value="FI09726P"/>
    <property type="match status" value="1"/>
</dbReference>
<sequence length="110" mass="12040">MSDEQICEVVVTAADGEWLAGFTRRLVEDRLAACGHQTTAIRSVYRWEGAVHDEPEARVALHTRASLVERIVARADAEHPYDVPCVLALPVAGGNPAYLEWVLAMTDQPG</sequence>
<dbReference type="AlphaFoldDB" id="A0A919S8H5"/>
<dbReference type="Gene3D" id="3.30.70.120">
    <property type="match status" value="1"/>
</dbReference>
<organism evidence="2 3">
    <name type="scientific">Actinoplanes auranticolor</name>
    <dbReference type="NCBI Taxonomy" id="47988"/>
    <lineage>
        <taxon>Bacteria</taxon>
        <taxon>Bacillati</taxon>
        <taxon>Actinomycetota</taxon>
        <taxon>Actinomycetes</taxon>
        <taxon>Micromonosporales</taxon>
        <taxon>Micromonosporaceae</taxon>
        <taxon>Actinoplanes</taxon>
    </lineage>
</organism>
<dbReference type="PANTHER" id="PTHR23419">
    <property type="entry name" value="DIVALENT CATION TOLERANCE CUTA-RELATED"/>
    <property type="match status" value="1"/>
</dbReference>
<comment type="caution">
    <text evidence="2">The sequence shown here is derived from an EMBL/GenBank/DDBJ whole genome shotgun (WGS) entry which is preliminary data.</text>
</comment>
<evidence type="ECO:0000256" key="1">
    <source>
        <dbReference type="ARBA" id="ARBA00010169"/>
    </source>
</evidence>
<dbReference type="RefSeq" id="WP_212987813.1">
    <property type="nucleotide sequence ID" value="NZ_BAABEA010000017.1"/>
</dbReference>
<name>A0A919S8H5_9ACTN</name>
<dbReference type="InterPro" id="IPR011322">
    <property type="entry name" value="N-reg_PII-like_a/b"/>
</dbReference>
<dbReference type="InterPro" id="IPR015867">
    <property type="entry name" value="N-reg_PII/ATP_PRibTrfase_C"/>
</dbReference>
<dbReference type="GO" id="GO:0005507">
    <property type="term" value="F:copper ion binding"/>
    <property type="evidence" value="ECO:0007669"/>
    <property type="project" value="TreeGrafter"/>
</dbReference>
<dbReference type="Pfam" id="PF03091">
    <property type="entry name" value="CutA1"/>
    <property type="match status" value="1"/>
</dbReference>
<dbReference type="Proteomes" id="UP000681340">
    <property type="component" value="Unassembled WGS sequence"/>
</dbReference>
<dbReference type="InterPro" id="IPR004323">
    <property type="entry name" value="Ion_tolerance_CutA"/>
</dbReference>
<protein>
    <submittedName>
        <fullName evidence="2">Divalent-cation tolerance protein CutA</fullName>
    </submittedName>
</protein>
<proteinExistence type="inferred from homology"/>
<evidence type="ECO:0000313" key="3">
    <source>
        <dbReference type="Proteomes" id="UP000681340"/>
    </source>
</evidence>
<evidence type="ECO:0000313" key="2">
    <source>
        <dbReference type="EMBL" id="GIM65494.1"/>
    </source>
</evidence>